<dbReference type="PANTHER" id="PTHR10587">
    <property type="entry name" value="GLYCOSYL TRANSFERASE-RELATED"/>
    <property type="match status" value="1"/>
</dbReference>
<sequence>MFRSFLIPAFLFLSVLAVPRSIHDGHDGHDTHSIAQRLPSAQWHHPRDHPVRELFGRDITTDGAAYPQVGSPTWSAPYPKSSPDVSQLPAAWLNALKAAEQAGKIPDVPQSTSLQPNTNPVYPNGVNPNSPDVCSATFKCRLPGDIWDAPDSFIGTGFDDGPTDASPALLDFLEANNEIVTHFMIGINILSEPDSFTRSVDLGHDIAVHTWTHPYMTTLTNEQVVAQLGWTMQLIHDSTGGRVPKYWRPPFGDTDLRVSTIAKEVFNLETIIWNQDTEDWSLTSNGTTLQAINASMSTWLTGSKSPGLIILEHELSNQSVTAFESAYPVMKLNNWNLKSVVQLVAGDSSPYSNAPNINSGDVLSADILNAALLTISTSTSSTITASSTSSSTTSSSSSATASPTSEPSSATHLPPTPKHQVLLEAGEDRLLQQLSLGRSFQRVSSPLNNYRLHRILLHFYRYSSIFASYFRTYLNFFVLVDCEQNSSAL</sequence>
<evidence type="ECO:0000256" key="14">
    <source>
        <dbReference type="SAM" id="MobiDB-lite"/>
    </source>
</evidence>
<dbReference type="GO" id="GO:0098552">
    <property type="term" value="C:side of membrane"/>
    <property type="evidence" value="ECO:0007669"/>
    <property type="project" value="UniProtKB-KW"/>
</dbReference>
<feature type="chain" id="PRO_5034068017" description="chitin deacetylase" evidence="15">
    <location>
        <begin position="18"/>
        <end position="489"/>
    </location>
</feature>
<dbReference type="Gene3D" id="3.20.20.370">
    <property type="entry name" value="Glycoside hydrolase/deacetylase"/>
    <property type="match status" value="1"/>
</dbReference>
<keyword evidence="5" id="KW-0146">Chitin degradation</keyword>
<dbReference type="GO" id="GO:0005886">
    <property type="term" value="C:plasma membrane"/>
    <property type="evidence" value="ECO:0007669"/>
    <property type="project" value="UniProtKB-SubCell"/>
</dbReference>
<keyword evidence="4" id="KW-0336">GPI-anchor</keyword>
<evidence type="ECO:0000256" key="15">
    <source>
        <dbReference type="SAM" id="SignalP"/>
    </source>
</evidence>
<evidence type="ECO:0000256" key="8">
    <source>
        <dbReference type="ARBA" id="ARBA00023285"/>
    </source>
</evidence>
<evidence type="ECO:0000256" key="1">
    <source>
        <dbReference type="ARBA" id="ARBA00001941"/>
    </source>
</evidence>
<dbReference type="OrthoDB" id="407355at2759"/>
<proteinExistence type="predicted"/>
<feature type="domain" description="NodB homology" evidence="16">
    <location>
        <begin position="152"/>
        <end position="338"/>
    </location>
</feature>
<reference evidence="17 18" key="1">
    <citation type="journal article" date="2020" name="ISME J.">
        <title>Uncovering the hidden diversity of litter-decomposition mechanisms in mushroom-forming fungi.</title>
        <authorList>
            <person name="Floudas D."/>
            <person name="Bentzer J."/>
            <person name="Ahren D."/>
            <person name="Johansson T."/>
            <person name="Persson P."/>
            <person name="Tunlid A."/>
        </authorList>
    </citation>
    <scope>NUCLEOTIDE SEQUENCE [LARGE SCALE GENOMIC DNA]</scope>
    <source>
        <strain evidence="17 18">CBS 406.79</strain>
    </source>
</reference>
<dbReference type="Pfam" id="PF01522">
    <property type="entry name" value="Polysacc_deac_1"/>
    <property type="match status" value="1"/>
</dbReference>
<dbReference type="GO" id="GO:0071555">
    <property type="term" value="P:cell wall organization"/>
    <property type="evidence" value="ECO:0007669"/>
    <property type="project" value="UniProtKB-KW"/>
</dbReference>
<keyword evidence="10" id="KW-0961">Cell wall biogenesis/degradation</keyword>
<evidence type="ECO:0000256" key="4">
    <source>
        <dbReference type="ARBA" id="ARBA00022622"/>
    </source>
</evidence>
<evidence type="ECO:0000256" key="13">
    <source>
        <dbReference type="ARBA" id="ARBA00048494"/>
    </source>
</evidence>
<keyword evidence="6" id="KW-0472">Membrane</keyword>
<comment type="subcellular location">
    <subcellularLocation>
        <location evidence="2">Cell membrane</location>
        <topology evidence="2">Lipid-anchor</topology>
        <topology evidence="2">GPI-anchor</topology>
    </subcellularLocation>
</comment>
<name>A0A8H5HT92_9AGAR</name>
<evidence type="ECO:0000256" key="7">
    <source>
        <dbReference type="ARBA" id="ARBA00023277"/>
    </source>
</evidence>
<dbReference type="InterPro" id="IPR011330">
    <property type="entry name" value="Glyco_hydro/deAcase_b/a-brl"/>
</dbReference>
<evidence type="ECO:0000256" key="3">
    <source>
        <dbReference type="ARBA" id="ARBA00022475"/>
    </source>
</evidence>
<dbReference type="Proteomes" id="UP000518752">
    <property type="component" value="Unassembled WGS sequence"/>
</dbReference>
<keyword evidence="18" id="KW-1185">Reference proteome</keyword>
<feature type="region of interest" description="Disordered" evidence="14">
    <location>
        <begin position="382"/>
        <end position="416"/>
    </location>
</feature>
<evidence type="ECO:0000256" key="6">
    <source>
        <dbReference type="ARBA" id="ARBA00023136"/>
    </source>
</evidence>
<accession>A0A8H5HT92</accession>
<keyword evidence="9" id="KW-0449">Lipoprotein</keyword>
<feature type="compositionally biased region" description="Low complexity" evidence="14">
    <location>
        <begin position="382"/>
        <end position="411"/>
    </location>
</feature>
<evidence type="ECO:0000256" key="9">
    <source>
        <dbReference type="ARBA" id="ARBA00023288"/>
    </source>
</evidence>
<keyword evidence="4" id="KW-0325">Glycoprotein</keyword>
<dbReference type="GO" id="GO:0004099">
    <property type="term" value="F:chitin deacetylase activity"/>
    <property type="evidence" value="ECO:0007669"/>
    <property type="project" value="UniProtKB-EC"/>
</dbReference>
<dbReference type="GO" id="GO:0009272">
    <property type="term" value="P:fungal-type cell wall biogenesis"/>
    <property type="evidence" value="ECO:0007669"/>
    <property type="project" value="UniProtKB-ARBA"/>
</dbReference>
<evidence type="ECO:0000256" key="10">
    <source>
        <dbReference type="ARBA" id="ARBA00023316"/>
    </source>
</evidence>
<evidence type="ECO:0000256" key="2">
    <source>
        <dbReference type="ARBA" id="ARBA00004609"/>
    </source>
</evidence>
<dbReference type="EC" id="3.5.1.41" evidence="12"/>
<keyword evidence="3" id="KW-1003">Cell membrane</keyword>
<dbReference type="AlphaFoldDB" id="A0A8H5HT92"/>
<comment type="caution">
    <text evidence="17">The sequence shown here is derived from an EMBL/GenBank/DDBJ whole genome shotgun (WGS) entry which is preliminary data.</text>
</comment>
<dbReference type="EMBL" id="JAACJN010000024">
    <property type="protein sequence ID" value="KAF5389132.1"/>
    <property type="molecule type" value="Genomic_DNA"/>
</dbReference>
<evidence type="ECO:0000313" key="17">
    <source>
        <dbReference type="EMBL" id="KAF5389132.1"/>
    </source>
</evidence>
<dbReference type="GO" id="GO:0000272">
    <property type="term" value="P:polysaccharide catabolic process"/>
    <property type="evidence" value="ECO:0007669"/>
    <property type="project" value="UniProtKB-KW"/>
</dbReference>
<evidence type="ECO:0000313" key="18">
    <source>
        <dbReference type="Proteomes" id="UP000518752"/>
    </source>
</evidence>
<keyword evidence="8" id="KW-0170">Cobalt</keyword>
<dbReference type="InterPro" id="IPR050248">
    <property type="entry name" value="Polysacc_deacetylase_ArnD"/>
</dbReference>
<evidence type="ECO:0000256" key="12">
    <source>
        <dbReference type="ARBA" id="ARBA00024056"/>
    </source>
</evidence>
<dbReference type="SUPFAM" id="SSF88713">
    <property type="entry name" value="Glycoside hydrolase/deacetylase"/>
    <property type="match status" value="1"/>
</dbReference>
<keyword evidence="11" id="KW-0624">Polysaccharide degradation</keyword>
<dbReference type="InterPro" id="IPR002509">
    <property type="entry name" value="NODB_dom"/>
</dbReference>
<dbReference type="PROSITE" id="PS51677">
    <property type="entry name" value="NODB"/>
    <property type="match status" value="1"/>
</dbReference>
<keyword evidence="7" id="KW-0119">Carbohydrate metabolism</keyword>
<evidence type="ECO:0000256" key="11">
    <source>
        <dbReference type="ARBA" id="ARBA00023326"/>
    </source>
</evidence>
<gene>
    <name evidence="17" type="ORF">D9757_004889</name>
</gene>
<dbReference type="PANTHER" id="PTHR10587:SF135">
    <property type="entry name" value="CHITIN DEACETYLASE 3"/>
    <property type="match status" value="1"/>
</dbReference>
<dbReference type="GO" id="GO:0006032">
    <property type="term" value="P:chitin catabolic process"/>
    <property type="evidence" value="ECO:0007669"/>
    <property type="project" value="UniProtKB-KW"/>
</dbReference>
<feature type="signal peptide" evidence="15">
    <location>
        <begin position="1"/>
        <end position="17"/>
    </location>
</feature>
<evidence type="ECO:0000256" key="5">
    <source>
        <dbReference type="ARBA" id="ARBA00023024"/>
    </source>
</evidence>
<protein>
    <recommendedName>
        <fullName evidence="12">chitin deacetylase</fullName>
        <ecNumber evidence="12">3.5.1.41</ecNumber>
    </recommendedName>
</protein>
<evidence type="ECO:0000259" key="16">
    <source>
        <dbReference type="PROSITE" id="PS51677"/>
    </source>
</evidence>
<comment type="catalytic activity">
    <reaction evidence="13">
        <text>[(1-&gt;4)-N-acetyl-beta-D-glucosaminyl](n) + n H2O = chitosan + n acetate</text>
        <dbReference type="Rhea" id="RHEA:10464"/>
        <dbReference type="Rhea" id="RHEA-COMP:9593"/>
        <dbReference type="Rhea" id="RHEA-COMP:9597"/>
        <dbReference type="ChEBI" id="CHEBI:15377"/>
        <dbReference type="ChEBI" id="CHEBI:17029"/>
        <dbReference type="ChEBI" id="CHEBI:30089"/>
        <dbReference type="ChEBI" id="CHEBI:57704"/>
        <dbReference type="EC" id="3.5.1.41"/>
    </reaction>
    <physiologicalReaction direction="left-to-right" evidence="13">
        <dbReference type="Rhea" id="RHEA:10465"/>
    </physiologicalReaction>
</comment>
<organism evidence="17 18">
    <name type="scientific">Collybiopsis confluens</name>
    <dbReference type="NCBI Taxonomy" id="2823264"/>
    <lineage>
        <taxon>Eukaryota</taxon>
        <taxon>Fungi</taxon>
        <taxon>Dikarya</taxon>
        <taxon>Basidiomycota</taxon>
        <taxon>Agaricomycotina</taxon>
        <taxon>Agaricomycetes</taxon>
        <taxon>Agaricomycetidae</taxon>
        <taxon>Agaricales</taxon>
        <taxon>Marasmiineae</taxon>
        <taxon>Omphalotaceae</taxon>
        <taxon>Collybiopsis</taxon>
    </lineage>
</organism>
<comment type="cofactor">
    <cofactor evidence="1">
        <name>Co(2+)</name>
        <dbReference type="ChEBI" id="CHEBI:48828"/>
    </cofactor>
</comment>
<keyword evidence="15" id="KW-0732">Signal</keyword>